<feature type="domain" description="AMP-binding enzyme C-terminal" evidence="15">
    <location>
        <begin position="447"/>
        <end position="523"/>
    </location>
</feature>
<evidence type="ECO:0000256" key="5">
    <source>
        <dbReference type="ARBA" id="ARBA00019043"/>
    </source>
</evidence>
<evidence type="ECO:0000256" key="7">
    <source>
        <dbReference type="ARBA" id="ARBA00022842"/>
    </source>
</evidence>
<name>A0ABM1Y2Z7_AEDAL</name>
<evidence type="ECO:0000256" key="8">
    <source>
        <dbReference type="ARBA" id="ARBA00023002"/>
    </source>
</evidence>
<dbReference type="PANTHER" id="PTHR24096">
    <property type="entry name" value="LONG-CHAIN-FATTY-ACID--COA LIGASE"/>
    <property type="match status" value="1"/>
</dbReference>
<evidence type="ECO:0000256" key="10">
    <source>
        <dbReference type="ARBA" id="ARBA00023140"/>
    </source>
</evidence>
<dbReference type="PANTHER" id="PTHR24096:SF423">
    <property type="entry name" value="GM05240P"/>
    <property type="match status" value="1"/>
</dbReference>
<evidence type="ECO:0000256" key="13">
    <source>
        <dbReference type="ARBA" id="ARBA00048497"/>
    </source>
</evidence>
<keyword evidence="10" id="KW-0576">Peroxisome</keyword>
<evidence type="ECO:0000256" key="2">
    <source>
        <dbReference type="ARBA" id="ARBA00004275"/>
    </source>
</evidence>
<dbReference type="Proteomes" id="UP000069940">
    <property type="component" value="Unassembled WGS sequence"/>
</dbReference>
<dbReference type="PROSITE" id="PS00455">
    <property type="entry name" value="AMP_BINDING"/>
    <property type="match status" value="1"/>
</dbReference>
<dbReference type="Pfam" id="PF13193">
    <property type="entry name" value="AMP-binding_C"/>
    <property type="match status" value="1"/>
</dbReference>
<evidence type="ECO:0000259" key="15">
    <source>
        <dbReference type="Pfam" id="PF13193"/>
    </source>
</evidence>
<evidence type="ECO:0000313" key="16">
    <source>
        <dbReference type="EnsemblMetazoa" id="AALFPA23_005195.P6568"/>
    </source>
</evidence>
<dbReference type="InterPro" id="IPR025110">
    <property type="entry name" value="AMP-bd_C"/>
</dbReference>
<keyword evidence="7" id="KW-0460">Magnesium</keyword>
<keyword evidence="8" id="KW-0560">Oxidoreductase</keyword>
<comment type="similarity">
    <text evidence="3">Belongs to the ATP-dependent AMP-binding enzyme family.</text>
</comment>
<dbReference type="EC" id="1.13.12.7" evidence="4"/>
<dbReference type="SUPFAM" id="SSF56801">
    <property type="entry name" value="Acetyl-CoA synthetase-like"/>
    <property type="match status" value="1"/>
</dbReference>
<keyword evidence="6" id="KW-0067">ATP-binding</keyword>
<dbReference type="InterPro" id="IPR045851">
    <property type="entry name" value="AMP-bd_C_sf"/>
</dbReference>
<sequence>MSHNKEYVLYGGQLKSNIHCGCSSLGALIIQRLKEHGNEVAFIDAVSGRTMTFQQILESSTSVASRMKHYGLGKRSTIGIMSENRLEYSIAAFATIFVGGILIPLNPNYTPTEFQHVLNLIKPQSIFTSARACGTLKSAMSGDSSIKFIVSFDNEVDEPCMKPFGEFLKSGTRESIIPDPVILKNDVAIMVHSSGTTGLPKAVQLTHFNVMTVVAYMREDPRMNELSVPIRILGLLPFYHVYGFMLMLNVCCNRYSMVVLPRFEPDLLLRSIQDHKVTMAHLVPPLVVFLAKHPSVEQYDLSSLQAVLCGAAPLSLDIELQVVRRLPHIQNIRNTYGMSEASLGVLSKINGKPGTVGRVHKTTWMKVVDIESGKTLGPYQVGEICIKGPLVMKGYYKNEQATRETIDSDGWLHSGDTGYFDDEGDFFIVDRIKELIKYKGFQVAPAEVEDILLSHRKIRDAAVVGIPDEESGELPTAFVVLQEGEQLSVADVQRFVASKLSPQKHLRGGVYFLQEIPKTGSGKILRRELRDRFLGKTTSKL</sequence>
<keyword evidence="6" id="KW-0547">Nucleotide-binding</keyword>
<comment type="cofactor">
    <cofactor evidence="1">
        <name>Mg(2+)</name>
        <dbReference type="ChEBI" id="CHEBI:18420"/>
    </cofactor>
</comment>
<dbReference type="EnsemblMetazoa" id="AALFPA23_005195.R6568">
    <property type="protein sequence ID" value="AALFPA23_005195.P6568"/>
    <property type="gene ID" value="AALFPA23_005195"/>
</dbReference>
<dbReference type="GeneID" id="109400142"/>
<evidence type="ECO:0000256" key="9">
    <source>
        <dbReference type="ARBA" id="ARBA00023033"/>
    </source>
</evidence>
<accession>A0ABM1Y2Z7</accession>
<comment type="subcellular location">
    <subcellularLocation>
        <location evidence="2">Peroxisome</location>
    </subcellularLocation>
</comment>
<dbReference type="InterPro" id="IPR020845">
    <property type="entry name" value="AMP-binding_CS"/>
</dbReference>
<evidence type="ECO:0000256" key="1">
    <source>
        <dbReference type="ARBA" id="ARBA00001946"/>
    </source>
</evidence>
<evidence type="ECO:0000256" key="4">
    <source>
        <dbReference type="ARBA" id="ARBA00012532"/>
    </source>
</evidence>
<dbReference type="RefSeq" id="XP_019931155.3">
    <property type="nucleotide sequence ID" value="XM_020075596.3"/>
</dbReference>
<protein>
    <recommendedName>
        <fullName evidence="5">Luciferin 4-monooxygenase</fullName>
        <ecNumber evidence="4">1.13.12.7</ecNumber>
    </recommendedName>
</protein>
<evidence type="ECO:0000313" key="17">
    <source>
        <dbReference type="Proteomes" id="UP000069940"/>
    </source>
</evidence>
<reference evidence="17" key="1">
    <citation type="journal article" date="2015" name="Proc. Natl. Acad. Sci. U.S.A.">
        <title>Genome sequence of the Asian Tiger mosquito, Aedes albopictus, reveals insights into its biology, genetics, and evolution.</title>
        <authorList>
            <person name="Chen X.G."/>
            <person name="Jiang X."/>
            <person name="Gu J."/>
            <person name="Xu M."/>
            <person name="Wu Y."/>
            <person name="Deng Y."/>
            <person name="Zhang C."/>
            <person name="Bonizzoni M."/>
            <person name="Dermauw W."/>
            <person name="Vontas J."/>
            <person name="Armbruster P."/>
            <person name="Huang X."/>
            <person name="Yang Y."/>
            <person name="Zhang H."/>
            <person name="He W."/>
            <person name="Peng H."/>
            <person name="Liu Y."/>
            <person name="Wu K."/>
            <person name="Chen J."/>
            <person name="Lirakis M."/>
            <person name="Topalis P."/>
            <person name="Van Leeuwen T."/>
            <person name="Hall A.B."/>
            <person name="Jiang X."/>
            <person name="Thorpe C."/>
            <person name="Mueller R.L."/>
            <person name="Sun C."/>
            <person name="Waterhouse R.M."/>
            <person name="Yan G."/>
            <person name="Tu Z.J."/>
            <person name="Fang X."/>
            <person name="James A.A."/>
        </authorList>
    </citation>
    <scope>NUCLEOTIDE SEQUENCE [LARGE SCALE GENOMIC DNA]</scope>
    <source>
        <strain evidence="17">Foshan</strain>
    </source>
</reference>
<evidence type="ECO:0000256" key="6">
    <source>
        <dbReference type="ARBA" id="ARBA00022840"/>
    </source>
</evidence>
<keyword evidence="12" id="KW-0599">Photoprotein</keyword>
<evidence type="ECO:0000256" key="3">
    <source>
        <dbReference type="ARBA" id="ARBA00006432"/>
    </source>
</evidence>
<keyword evidence="17" id="KW-1185">Reference proteome</keyword>
<dbReference type="Gene3D" id="3.40.50.980">
    <property type="match status" value="2"/>
</dbReference>
<dbReference type="Gene3D" id="3.30.300.30">
    <property type="match status" value="1"/>
</dbReference>
<feature type="domain" description="AMP-dependent synthetase/ligase" evidence="14">
    <location>
        <begin position="33"/>
        <end position="396"/>
    </location>
</feature>
<keyword evidence="11" id="KW-0455">Luminescence</keyword>
<evidence type="ECO:0000256" key="11">
    <source>
        <dbReference type="ARBA" id="ARBA00023223"/>
    </source>
</evidence>
<dbReference type="InterPro" id="IPR000873">
    <property type="entry name" value="AMP-dep_synth/lig_dom"/>
</dbReference>
<dbReference type="Pfam" id="PF00501">
    <property type="entry name" value="AMP-binding"/>
    <property type="match status" value="1"/>
</dbReference>
<keyword evidence="9" id="KW-0503">Monooxygenase</keyword>
<proteinExistence type="inferred from homology"/>
<evidence type="ECO:0000256" key="12">
    <source>
        <dbReference type="ARBA" id="ARBA00023262"/>
    </source>
</evidence>
<dbReference type="Gene3D" id="2.30.38.10">
    <property type="entry name" value="Luciferase, Domain 3"/>
    <property type="match status" value="1"/>
</dbReference>
<comment type="catalytic activity">
    <reaction evidence="13">
        <text>firefly D-luciferin + ATP + O2 = firefly oxyluciferin + hnu + AMP + CO2 + diphosphate</text>
        <dbReference type="Rhea" id="RHEA:10732"/>
        <dbReference type="ChEBI" id="CHEBI:15379"/>
        <dbReference type="ChEBI" id="CHEBI:16526"/>
        <dbReference type="ChEBI" id="CHEBI:16792"/>
        <dbReference type="ChEBI" id="CHEBI:30212"/>
        <dbReference type="ChEBI" id="CHEBI:30616"/>
        <dbReference type="ChEBI" id="CHEBI:33019"/>
        <dbReference type="ChEBI" id="CHEBI:58038"/>
        <dbReference type="ChEBI" id="CHEBI:456215"/>
        <dbReference type="EC" id="1.13.12.7"/>
    </reaction>
</comment>
<dbReference type="CDD" id="cd05911">
    <property type="entry name" value="Firefly_Luc_like"/>
    <property type="match status" value="1"/>
</dbReference>
<organism evidence="16 17">
    <name type="scientific">Aedes albopictus</name>
    <name type="common">Asian tiger mosquito</name>
    <name type="synonym">Stegomyia albopicta</name>
    <dbReference type="NCBI Taxonomy" id="7160"/>
    <lineage>
        <taxon>Eukaryota</taxon>
        <taxon>Metazoa</taxon>
        <taxon>Ecdysozoa</taxon>
        <taxon>Arthropoda</taxon>
        <taxon>Hexapoda</taxon>
        <taxon>Insecta</taxon>
        <taxon>Pterygota</taxon>
        <taxon>Neoptera</taxon>
        <taxon>Endopterygota</taxon>
        <taxon>Diptera</taxon>
        <taxon>Nematocera</taxon>
        <taxon>Culicoidea</taxon>
        <taxon>Culicidae</taxon>
        <taxon>Culicinae</taxon>
        <taxon>Aedini</taxon>
        <taxon>Aedes</taxon>
        <taxon>Stegomyia</taxon>
    </lineage>
</organism>
<reference evidence="16" key="2">
    <citation type="submission" date="2025-05" db="UniProtKB">
        <authorList>
            <consortium name="EnsemblMetazoa"/>
        </authorList>
    </citation>
    <scope>IDENTIFICATION</scope>
    <source>
        <strain evidence="16">Foshan</strain>
    </source>
</reference>
<evidence type="ECO:0000259" key="14">
    <source>
        <dbReference type="Pfam" id="PF00501"/>
    </source>
</evidence>